<keyword evidence="4 5" id="KW-0472">Membrane</keyword>
<comment type="caution">
    <text evidence="7">The sequence shown here is derived from an EMBL/GenBank/DDBJ whole genome shotgun (WGS) entry which is preliminary data.</text>
</comment>
<keyword evidence="2 5" id="KW-0812">Transmembrane</keyword>
<evidence type="ECO:0000256" key="4">
    <source>
        <dbReference type="ARBA" id="ARBA00023136"/>
    </source>
</evidence>
<evidence type="ECO:0000256" key="1">
    <source>
        <dbReference type="ARBA" id="ARBA00004141"/>
    </source>
</evidence>
<protein>
    <submittedName>
        <fullName evidence="7">Rhomboid family intramembrane serine protease</fullName>
    </submittedName>
</protein>
<evidence type="ECO:0000313" key="7">
    <source>
        <dbReference type="EMBL" id="PZO20338.1"/>
    </source>
</evidence>
<name>A0A2W4WM29_9CYAN</name>
<dbReference type="Gene3D" id="1.20.1540.10">
    <property type="entry name" value="Rhomboid-like"/>
    <property type="match status" value="1"/>
</dbReference>
<organism evidence="7 8">
    <name type="scientific">Leptolyngbya foveolarum</name>
    <dbReference type="NCBI Taxonomy" id="47253"/>
    <lineage>
        <taxon>Bacteria</taxon>
        <taxon>Bacillati</taxon>
        <taxon>Cyanobacteriota</taxon>
        <taxon>Cyanophyceae</taxon>
        <taxon>Leptolyngbyales</taxon>
        <taxon>Leptolyngbyaceae</taxon>
        <taxon>Leptolyngbya group</taxon>
        <taxon>Leptolyngbya</taxon>
    </lineage>
</organism>
<feature type="transmembrane region" description="Helical" evidence="5">
    <location>
        <begin position="67"/>
        <end position="85"/>
    </location>
</feature>
<feature type="transmembrane region" description="Helical" evidence="5">
    <location>
        <begin position="144"/>
        <end position="162"/>
    </location>
</feature>
<sequence>METKRSILSTVGEQVATLLGLVTLLWAIEIADWLLFGNQLPQFLGIRPHSISGLWGILFAPFLHGNFAHLLANTLPLLTLGWLVMLRGRREWIAVSVITALCSGLGTWLFGALGSTHIGASGVVFGYFGFLLLRGYFERSLTAIAFSLLVAFLYGGIIFGVLPTSQLISWQGHLFGFLGGVLAARLLAKPRREYKDDYDL</sequence>
<feature type="transmembrane region" description="Helical" evidence="5">
    <location>
        <begin position="117"/>
        <end position="137"/>
    </location>
</feature>
<evidence type="ECO:0000313" key="8">
    <source>
        <dbReference type="Proteomes" id="UP000249354"/>
    </source>
</evidence>
<accession>A0A2W4WM29</accession>
<dbReference type="EMBL" id="QBMC01000031">
    <property type="protein sequence ID" value="PZO20338.1"/>
    <property type="molecule type" value="Genomic_DNA"/>
</dbReference>
<keyword evidence="7" id="KW-0378">Hydrolase</keyword>
<dbReference type="GO" id="GO:0016020">
    <property type="term" value="C:membrane"/>
    <property type="evidence" value="ECO:0007669"/>
    <property type="project" value="UniProtKB-SubCell"/>
</dbReference>
<dbReference type="PANTHER" id="PTHR43731">
    <property type="entry name" value="RHOMBOID PROTEASE"/>
    <property type="match status" value="1"/>
</dbReference>
<evidence type="ECO:0000259" key="6">
    <source>
        <dbReference type="Pfam" id="PF01694"/>
    </source>
</evidence>
<keyword evidence="7" id="KW-0645">Protease</keyword>
<dbReference type="InterPro" id="IPR035952">
    <property type="entry name" value="Rhomboid-like_sf"/>
</dbReference>
<dbReference type="SUPFAM" id="SSF144091">
    <property type="entry name" value="Rhomboid-like"/>
    <property type="match status" value="1"/>
</dbReference>
<keyword evidence="3 5" id="KW-1133">Transmembrane helix</keyword>
<reference evidence="7 8" key="2">
    <citation type="submission" date="2018-06" db="EMBL/GenBank/DDBJ databases">
        <title>Metagenomic assembly of (sub)arctic Cyanobacteria and their associated microbiome from non-axenic cultures.</title>
        <authorList>
            <person name="Baurain D."/>
        </authorList>
    </citation>
    <scope>NUCLEOTIDE SEQUENCE [LARGE SCALE GENOMIC DNA]</scope>
    <source>
        <strain evidence="7">ULC129bin1</strain>
    </source>
</reference>
<feature type="transmembrane region" description="Helical" evidence="5">
    <location>
        <begin position="168"/>
        <end position="188"/>
    </location>
</feature>
<feature type="transmembrane region" description="Helical" evidence="5">
    <location>
        <begin position="92"/>
        <end position="111"/>
    </location>
</feature>
<dbReference type="AlphaFoldDB" id="A0A2W4WM29"/>
<dbReference type="GO" id="GO:0006508">
    <property type="term" value="P:proteolysis"/>
    <property type="evidence" value="ECO:0007669"/>
    <property type="project" value="UniProtKB-KW"/>
</dbReference>
<reference evidence="8" key="1">
    <citation type="submission" date="2018-04" db="EMBL/GenBank/DDBJ databases">
        <authorList>
            <person name="Cornet L."/>
        </authorList>
    </citation>
    <scope>NUCLEOTIDE SEQUENCE [LARGE SCALE GENOMIC DNA]</scope>
</reference>
<gene>
    <name evidence="7" type="ORF">DCF25_06830</name>
</gene>
<feature type="transmembrane region" description="Helical" evidence="5">
    <location>
        <begin position="7"/>
        <end position="28"/>
    </location>
</feature>
<dbReference type="PANTHER" id="PTHR43731:SF9">
    <property type="entry name" value="SLR1461 PROTEIN"/>
    <property type="match status" value="1"/>
</dbReference>
<evidence type="ECO:0000256" key="3">
    <source>
        <dbReference type="ARBA" id="ARBA00022989"/>
    </source>
</evidence>
<dbReference type="Pfam" id="PF01694">
    <property type="entry name" value="Rhomboid"/>
    <property type="match status" value="1"/>
</dbReference>
<feature type="domain" description="Peptidase S54 rhomboid" evidence="6">
    <location>
        <begin position="54"/>
        <end position="188"/>
    </location>
</feature>
<evidence type="ECO:0000256" key="5">
    <source>
        <dbReference type="SAM" id="Phobius"/>
    </source>
</evidence>
<proteinExistence type="predicted"/>
<dbReference type="InterPro" id="IPR022764">
    <property type="entry name" value="Peptidase_S54_rhomboid_dom"/>
</dbReference>
<dbReference type="InterPro" id="IPR050925">
    <property type="entry name" value="Rhomboid_protease_S54"/>
</dbReference>
<dbReference type="Proteomes" id="UP000249354">
    <property type="component" value="Unassembled WGS sequence"/>
</dbReference>
<evidence type="ECO:0000256" key="2">
    <source>
        <dbReference type="ARBA" id="ARBA00022692"/>
    </source>
</evidence>
<comment type="subcellular location">
    <subcellularLocation>
        <location evidence="1">Membrane</location>
        <topology evidence="1">Multi-pass membrane protein</topology>
    </subcellularLocation>
</comment>
<dbReference type="GO" id="GO:0004252">
    <property type="term" value="F:serine-type endopeptidase activity"/>
    <property type="evidence" value="ECO:0007669"/>
    <property type="project" value="InterPro"/>
</dbReference>